<name>A0A818WTW4_9BILA</name>
<accession>A0A818WTW4</accession>
<dbReference type="EMBL" id="CAJOBQ010005121">
    <property type="protein sequence ID" value="CAF4650207.1"/>
    <property type="molecule type" value="Genomic_DNA"/>
</dbReference>
<proteinExistence type="predicted"/>
<evidence type="ECO:0000313" key="2">
    <source>
        <dbReference type="EMBL" id="CAF4650207.1"/>
    </source>
</evidence>
<dbReference type="AlphaFoldDB" id="A0A818WTW4"/>
<organism evidence="1 3">
    <name type="scientific">Rotaria socialis</name>
    <dbReference type="NCBI Taxonomy" id="392032"/>
    <lineage>
        <taxon>Eukaryota</taxon>
        <taxon>Metazoa</taxon>
        <taxon>Spiralia</taxon>
        <taxon>Gnathifera</taxon>
        <taxon>Rotifera</taxon>
        <taxon>Eurotatoria</taxon>
        <taxon>Bdelloidea</taxon>
        <taxon>Philodinida</taxon>
        <taxon>Philodinidae</taxon>
        <taxon>Rotaria</taxon>
    </lineage>
</organism>
<sequence length="117" mass="13729">MNNIEVLYSLQVVNQRLNKLVQDSTFKSRLTFVKRCSDNFVDVFPSNLMLNRFCLQILPEVHDKIKWLDLESSSMKNVLCATDYPNLYGLGLYNINEESARCLFTGKKFLLNYFYPE</sequence>
<dbReference type="Proteomes" id="UP000663862">
    <property type="component" value="Unassembled WGS sequence"/>
</dbReference>
<comment type="caution">
    <text evidence="1">The sequence shown here is derived from an EMBL/GenBank/DDBJ whole genome shotgun (WGS) entry which is preliminary data.</text>
</comment>
<dbReference type="EMBL" id="CAJNYU010004173">
    <property type="protein sequence ID" value="CAF3730582.1"/>
    <property type="molecule type" value="Genomic_DNA"/>
</dbReference>
<evidence type="ECO:0000313" key="1">
    <source>
        <dbReference type="EMBL" id="CAF3730582.1"/>
    </source>
</evidence>
<dbReference type="Proteomes" id="UP000663869">
    <property type="component" value="Unassembled WGS sequence"/>
</dbReference>
<evidence type="ECO:0000313" key="3">
    <source>
        <dbReference type="Proteomes" id="UP000663869"/>
    </source>
</evidence>
<protein>
    <submittedName>
        <fullName evidence="1">Uncharacterized protein</fullName>
    </submittedName>
</protein>
<reference evidence="1" key="1">
    <citation type="submission" date="2021-02" db="EMBL/GenBank/DDBJ databases">
        <authorList>
            <person name="Nowell W R."/>
        </authorList>
    </citation>
    <scope>NUCLEOTIDE SEQUENCE</scope>
</reference>
<gene>
    <name evidence="1" type="ORF">FME351_LOCUS29659</name>
    <name evidence="2" type="ORF">TSG867_LOCUS30726</name>
</gene>